<proteinExistence type="predicted"/>
<evidence type="ECO:0008006" key="4">
    <source>
        <dbReference type="Google" id="ProtNLM"/>
    </source>
</evidence>
<organism evidence="2 3">
    <name type="scientific">Spiroplasma citri</name>
    <dbReference type="NCBI Taxonomy" id="2133"/>
    <lineage>
        <taxon>Bacteria</taxon>
        <taxon>Bacillati</taxon>
        <taxon>Mycoplasmatota</taxon>
        <taxon>Mollicutes</taxon>
        <taxon>Entomoplasmatales</taxon>
        <taxon>Spiroplasmataceae</taxon>
        <taxon>Spiroplasma</taxon>
    </lineage>
</organism>
<dbReference type="NCBIfam" id="NF038029">
    <property type="entry name" value="LP_plasma"/>
    <property type="match status" value="1"/>
</dbReference>
<gene>
    <name evidence="2" type="ORF">GL298_10755</name>
</gene>
<evidence type="ECO:0000313" key="3">
    <source>
        <dbReference type="Proteomes" id="UP000464735"/>
    </source>
</evidence>
<dbReference type="AlphaFoldDB" id="A0AAJ4JZ93"/>
<feature type="chain" id="PRO_5042551669" description="Lipoprotein" evidence="1">
    <location>
        <begin position="24"/>
        <end position="213"/>
    </location>
</feature>
<keyword evidence="1" id="KW-0732">Signal</keyword>
<name>A0AAJ4JZ93_SPICI</name>
<feature type="signal peptide" evidence="1">
    <location>
        <begin position="1"/>
        <end position="23"/>
    </location>
</feature>
<dbReference type="Proteomes" id="UP000464735">
    <property type="component" value="Plasmid pScpBR12-1"/>
</dbReference>
<keyword evidence="2" id="KW-0614">Plasmid</keyword>
<geneLocation type="plasmid" evidence="3">
    <name>pscpbr12-1</name>
</geneLocation>
<dbReference type="InterPro" id="IPR054816">
    <property type="entry name" value="Lipoprotein_mollicutes-type_CS"/>
</dbReference>
<protein>
    <recommendedName>
        <fullName evidence="4">Lipoprotein</fullName>
    </recommendedName>
</protein>
<evidence type="ECO:0000313" key="2">
    <source>
        <dbReference type="EMBL" id="QIA69898.1"/>
    </source>
</evidence>
<accession>A0AAJ4JZ93</accession>
<dbReference type="RefSeq" id="WP_239499466.1">
    <property type="nucleotide sequence ID" value="NZ_CP046369.1"/>
</dbReference>
<evidence type="ECO:0000256" key="1">
    <source>
        <dbReference type="SAM" id="SignalP"/>
    </source>
</evidence>
<dbReference type="EMBL" id="CP046369">
    <property type="protein sequence ID" value="QIA69898.1"/>
    <property type="molecule type" value="Genomic_DNA"/>
</dbReference>
<dbReference type="PROSITE" id="PS51257">
    <property type="entry name" value="PROKAR_LIPOPROTEIN"/>
    <property type="match status" value="1"/>
</dbReference>
<reference evidence="2 3" key="1">
    <citation type="submission" date="2019-11" db="EMBL/GenBank/DDBJ databases">
        <title>Whole genome sequencing and comparative genomics analyses of five strains of Spiroplasma citri.</title>
        <authorList>
            <person name="Yokomi R."/>
            <person name="Chen J."/>
            <person name="Rattner R."/>
            <person name="Vidalakis G."/>
        </authorList>
    </citation>
    <scope>NUCLEOTIDE SEQUENCE [LARGE SCALE GENOMIC DNA]</scope>
    <source>
        <strain evidence="2 3">BR12</strain>
        <plasmid evidence="3">pscpbr12-1</plasmid>
    </source>
</reference>
<sequence>MKKILSILGAVSLTVTGASSVIACGCNKSQQNIKILNKIIKCINLGAIFMKGEIPTLTELLVYIKAKNSSAIYLTENDFAVKGTISKTTATIIGKGNFTGEVTLNYTKKEKVDISLLKTIEAPAKIIAENIKYVSKDEWWNPTRIKVFEAIQNIDKLLTKNDYEITCTCLDFFDNGHLDLSTPKILSLLIKGKNNAYGSTSEIDITLPIATTN</sequence>